<dbReference type="Proteomes" id="UP001150603">
    <property type="component" value="Unassembled WGS sequence"/>
</dbReference>
<dbReference type="EMBL" id="JANBPW010004186">
    <property type="protein sequence ID" value="KAJ1935606.1"/>
    <property type="molecule type" value="Genomic_DNA"/>
</dbReference>
<evidence type="ECO:0000313" key="2">
    <source>
        <dbReference type="Proteomes" id="UP001150603"/>
    </source>
</evidence>
<sequence>IDSNMMAVSSDAIAAAAAQAAAAAAVGVSNPSPTLAQMATTSLQAQMTARSDASTLAENGGQFTYQLHSEPIPMYQADKQPQDTTKYMGSTPSLPHLSSQSTLSSVPSNVPSMAGYAQQPQHQQQQHQQQQSSAFYNSSAPGFIGQQPAGAATKQQWETSLPPLESFVPSASSTPVVASMAMGAPAAVSPLDAQQ</sequence>
<gene>
    <name evidence="1" type="ORF">FBU59_005333</name>
</gene>
<comment type="caution">
    <text evidence="1">The sequence shown here is derived from an EMBL/GenBank/DDBJ whole genome shotgun (WGS) entry which is preliminary data.</text>
</comment>
<proteinExistence type="predicted"/>
<organism evidence="1 2">
    <name type="scientific">Linderina macrospora</name>
    <dbReference type="NCBI Taxonomy" id="4868"/>
    <lineage>
        <taxon>Eukaryota</taxon>
        <taxon>Fungi</taxon>
        <taxon>Fungi incertae sedis</taxon>
        <taxon>Zoopagomycota</taxon>
        <taxon>Kickxellomycotina</taxon>
        <taxon>Kickxellomycetes</taxon>
        <taxon>Kickxellales</taxon>
        <taxon>Kickxellaceae</taxon>
        <taxon>Linderina</taxon>
    </lineage>
</organism>
<evidence type="ECO:0000313" key="1">
    <source>
        <dbReference type="EMBL" id="KAJ1935606.1"/>
    </source>
</evidence>
<keyword evidence="2" id="KW-1185">Reference proteome</keyword>
<protein>
    <submittedName>
        <fullName evidence="1">Uncharacterized protein</fullName>
    </submittedName>
</protein>
<name>A0ACC1J360_9FUNG</name>
<accession>A0ACC1J360</accession>
<reference evidence="1" key="1">
    <citation type="submission" date="2022-07" db="EMBL/GenBank/DDBJ databases">
        <title>Phylogenomic reconstructions and comparative analyses of Kickxellomycotina fungi.</title>
        <authorList>
            <person name="Reynolds N.K."/>
            <person name="Stajich J.E."/>
            <person name="Barry K."/>
            <person name="Grigoriev I.V."/>
            <person name="Crous P."/>
            <person name="Smith M.E."/>
        </authorList>
    </citation>
    <scope>NUCLEOTIDE SEQUENCE</scope>
    <source>
        <strain evidence="1">NRRL 5244</strain>
    </source>
</reference>
<feature type="non-terminal residue" evidence="1">
    <location>
        <position position="1"/>
    </location>
</feature>